<evidence type="ECO:0000256" key="8">
    <source>
        <dbReference type="ARBA" id="ARBA00022989"/>
    </source>
</evidence>
<evidence type="ECO:0000259" key="12">
    <source>
        <dbReference type="Pfam" id="PF21687"/>
    </source>
</evidence>
<proteinExistence type="inferred from homology"/>
<evidence type="ECO:0000256" key="6">
    <source>
        <dbReference type="ARBA" id="ARBA00022692"/>
    </source>
</evidence>
<dbReference type="GO" id="GO:0005886">
    <property type="term" value="C:plasma membrane"/>
    <property type="evidence" value="ECO:0007669"/>
    <property type="project" value="UniProtKB-SubCell"/>
</dbReference>
<comment type="caution">
    <text evidence="13">The sequence shown here is derived from an EMBL/GenBank/DDBJ whole genome shotgun (WGS) entry which is preliminary data.</text>
</comment>
<dbReference type="EMBL" id="JAAVXB010000006">
    <property type="protein sequence ID" value="NKF23141.1"/>
    <property type="molecule type" value="Genomic_DNA"/>
</dbReference>
<feature type="region of interest" description="Disordered" evidence="11">
    <location>
        <begin position="153"/>
        <end position="178"/>
    </location>
</feature>
<comment type="similarity">
    <text evidence="2 10">Belongs to the GSP K family.</text>
</comment>
<evidence type="ECO:0000256" key="5">
    <source>
        <dbReference type="ARBA" id="ARBA00022519"/>
    </source>
</evidence>
<keyword evidence="4 10" id="KW-1003">Cell membrane</keyword>
<dbReference type="Gene3D" id="1.10.40.60">
    <property type="entry name" value="EpsJ-like"/>
    <property type="match status" value="2"/>
</dbReference>
<reference evidence="13" key="1">
    <citation type="submission" date="2020-03" db="EMBL/GenBank/DDBJ databases">
        <title>Solimonas marina sp. nov., isolated from deep seawater of the Pacific Ocean.</title>
        <authorList>
            <person name="Liu X."/>
            <person name="Lai Q."/>
            <person name="Sun F."/>
            <person name="Gai Y."/>
            <person name="Li G."/>
            <person name="Shao Z."/>
        </authorList>
    </citation>
    <scope>NUCLEOTIDE SEQUENCE</scope>
    <source>
        <strain evidence="13">C16B3</strain>
    </source>
</reference>
<gene>
    <name evidence="13" type="primary">gspK</name>
    <name evidence="13" type="ORF">G7Y82_12510</name>
</gene>
<dbReference type="InterPro" id="IPR049031">
    <property type="entry name" value="T2SSK_SAM-like_1st"/>
</dbReference>
<evidence type="ECO:0000256" key="3">
    <source>
        <dbReference type="ARBA" id="ARBA00022448"/>
    </source>
</evidence>
<keyword evidence="7" id="KW-0653">Protein transport</keyword>
<keyword evidence="9 10" id="KW-0472">Membrane</keyword>
<dbReference type="Gene3D" id="3.30.1300.30">
    <property type="entry name" value="GSPII I/J protein-like"/>
    <property type="match status" value="1"/>
</dbReference>
<accession>A0A969W9C9</accession>
<dbReference type="RefSeq" id="WP_168148461.1">
    <property type="nucleotide sequence ID" value="NZ_JAAVXB010000006.1"/>
</dbReference>
<evidence type="ECO:0000256" key="11">
    <source>
        <dbReference type="SAM" id="MobiDB-lite"/>
    </source>
</evidence>
<dbReference type="SUPFAM" id="SSF54523">
    <property type="entry name" value="Pili subunits"/>
    <property type="match status" value="1"/>
</dbReference>
<keyword evidence="6" id="KW-0812">Transmembrane</keyword>
<evidence type="ECO:0000256" key="4">
    <source>
        <dbReference type="ARBA" id="ARBA00022475"/>
    </source>
</evidence>
<dbReference type="Pfam" id="PF21687">
    <property type="entry name" value="T2SSK_1st"/>
    <property type="match status" value="1"/>
</dbReference>
<dbReference type="PIRSF" id="PIRSF002786">
    <property type="entry name" value="XcpX"/>
    <property type="match status" value="1"/>
</dbReference>
<feature type="domain" description="T2SS protein K first SAM-like" evidence="12">
    <location>
        <begin position="103"/>
        <end position="211"/>
    </location>
</feature>
<dbReference type="SUPFAM" id="SSF158544">
    <property type="entry name" value="GspK insert domain-like"/>
    <property type="match status" value="1"/>
</dbReference>
<dbReference type="InterPro" id="IPR038072">
    <property type="entry name" value="GspK_central_sf"/>
</dbReference>
<name>A0A969W9C9_9GAMM</name>
<evidence type="ECO:0000256" key="10">
    <source>
        <dbReference type="PIRNR" id="PIRNR002786"/>
    </source>
</evidence>
<dbReference type="PANTHER" id="PTHR38831">
    <property type="entry name" value="TYPE II SECRETION SYSTEM PROTEIN K"/>
    <property type="match status" value="1"/>
</dbReference>
<comment type="subcellular location">
    <subcellularLocation>
        <location evidence="1 10">Cell inner membrane</location>
    </subcellularLocation>
</comment>
<dbReference type="InterPro" id="IPR045584">
    <property type="entry name" value="Pilin-like"/>
</dbReference>
<dbReference type="Proteomes" id="UP000653472">
    <property type="component" value="Unassembled WGS sequence"/>
</dbReference>
<dbReference type="GO" id="GO:0009306">
    <property type="term" value="P:protein secretion"/>
    <property type="evidence" value="ECO:0007669"/>
    <property type="project" value="InterPro"/>
</dbReference>
<evidence type="ECO:0000256" key="7">
    <source>
        <dbReference type="ARBA" id="ARBA00022927"/>
    </source>
</evidence>
<keyword evidence="14" id="KW-1185">Reference proteome</keyword>
<evidence type="ECO:0000256" key="2">
    <source>
        <dbReference type="ARBA" id="ARBA00007246"/>
    </source>
</evidence>
<keyword evidence="8" id="KW-1133">Transmembrane helix</keyword>
<evidence type="ECO:0000256" key="1">
    <source>
        <dbReference type="ARBA" id="ARBA00004533"/>
    </source>
</evidence>
<dbReference type="InterPro" id="IPR005628">
    <property type="entry name" value="GspK"/>
</dbReference>
<evidence type="ECO:0000313" key="14">
    <source>
        <dbReference type="Proteomes" id="UP000653472"/>
    </source>
</evidence>
<keyword evidence="3 10" id="KW-0813">Transport</keyword>
<evidence type="ECO:0000256" key="9">
    <source>
        <dbReference type="ARBA" id="ARBA00023136"/>
    </source>
</evidence>
<dbReference type="PANTHER" id="PTHR38831:SF1">
    <property type="entry name" value="TYPE II SECRETION SYSTEM PROTEIN K-RELATED"/>
    <property type="match status" value="1"/>
</dbReference>
<organism evidence="13 14">
    <name type="scientific">Solimonas marina</name>
    <dbReference type="NCBI Taxonomy" id="2714601"/>
    <lineage>
        <taxon>Bacteria</taxon>
        <taxon>Pseudomonadati</taxon>
        <taxon>Pseudomonadota</taxon>
        <taxon>Gammaproteobacteria</taxon>
        <taxon>Nevskiales</taxon>
        <taxon>Nevskiaceae</taxon>
        <taxon>Solimonas</taxon>
    </lineage>
</organism>
<evidence type="ECO:0000313" key="13">
    <source>
        <dbReference type="EMBL" id="NKF23141.1"/>
    </source>
</evidence>
<keyword evidence="5 10" id="KW-0997">Cell inner membrane</keyword>
<sequence length="316" mass="34681">MSRRQRQRGVVLITAILVVALAAIAAAAILTSGSLAIHRTQNLNESELGWWYDDGVESWGRTILERDTQMNKYDSLADIWAMPVDFLPVDQGGLRGGISDLQGRYNLNNLAVSNTESYQEQLTIFTRLYEAATEGDEYQAKALASAIRDYVDADSDPTGTDGGEDAEYLGMDPPRRVPNRPMASPTELLAVKGMTPKVYAKLAPYVCALPQIGTKINVNTASPLLLQSLTSSPGDGLEKFISDRVSDPAESVSELFNDRKVFDAKAVKNSAMSVDSNFFELHVEAYIGSGRVELYSFYYRPGSGHPQVYGRSTFTE</sequence>
<dbReference type="AlphaFoldDB" id="A0A969W9C9"/>
<dbReference type="NCBIfam" id="NF037980">
    <property type="entry name" value="T2SS_GspK"/>
    <property type="match status" value="1"/>
</dbReference>
<protein>
    <recommendedName>
        <fullName evidence="10">Type II secretion system protein K</fullName>
    </recommendedName>
</protein>